<evidence type="ECO:0000313" key="2">
    <source>
        <dbReference type="EMBL" id="MBB4571748.1"/>
    </source>
</evidence>
<dbReference type="InterPro" id="IPR021327">
    <property type="entry name" value="DUF2934"/>
</dbReference>
<protein>
    <recommendedName>
        <fullName evidence="4">DUF2934 domain-containing protein</fullName>
    </recommendedName>
</protein>
<dbReference type="OrthoDB" id="9811127at2"/>
<dbReference type="Proteomes" id="UP000543836">
    <property type="component" value="Unassembled WGS sequence"/>
</dbReference>
<evidence type="ECO:0000256" key="1">
    <source>
        <dbReference type="SAM" id="MobiDB-lite"/>
    </source>
</evidence>
<gene>
    <name evidence="2" type="ORF">GGE60_005917</name>
</gene>
<reference evidence="2 3" key="1">
    <citation type="submission" date="2020-08" db="EMBL/GenBank/DDBJ databases">
        <title>Genomic Encyclopedia of Type Strains, Phase IV (KMG-V): Genome sequencing to study the core and pangenomes of soil and plant-associated prokaryotes.</title>
        <authorList>
            <person name="Whitman W."/>
        </authorList>
    </citation>
    <scope>NUCLEOTIDE SEQUENCE [LARGE SCALE GENOMIC DNA]</scope>
    <source>
        <strain evidence="2 3">SEMIA 492</strain>
    </source>
</reference>
<evidence type="ECO:0008006" key="4">
    <source>
        <dbReference type="Google" id="ProtNLM"/>
    </source>
</evidence>
<evidence type="ECO:0000313" key="3">
    <source>
        <dbReference type="Proteomes" id="UP000543836"/>
    </source>
</evidence>
<proteinExistence type="predicted"/>
<feature type="region of interest" description="Disordered" evidence="1">
    <location>
        <begin position="62"/>
        <end position="81"/>
    </location>
</feature>
<name>A0A7W6ZZN5_9HYPH</name>
<dbReference type="GeneID" id="32525163"/>
<organism evidence="2 3">
    <name type="scientific">Rhizobium leucaenae</name>
    <dbReference type="NCBI Taxonomy" id="29450"/>
    <lineage>
        <taxon>Bacteria</taxon>
        <taxon>Pseudomonadati</taxon>
        <taxon>Pseudomonadota</taxon>
        <taxon>Alphaproteobacteria</taxon>
        <taxon>Hyphomicrobiales</taxon>
        <taxon>Rhizobiaceae</taxon>
        <taxon>Rhizobium/Agrobacterium group</taxon>
        <taxon>Rhizobium</taxon>
    </lineage>
</organism>
<dbReference type="Pfam" id="PF11154">
    <property type="entry name" value="DUF2934"/>
    <property type="match status" value="1"/>
</dbReference>
<dbReference type="EMBL" id="JACIIG010000037">
    <property type="protein sequence ID" value="MBB4571748.1"/>
    <property type="molecule type" value="Genomic_DNA"/>
</dbReference>
<dbReference type="AlphaFoldDB" id="A0A7W6ZZN5"/>
<dbReference type="RefSeq" id="WP_037136808.1">
    <property type="nucleotide sequence ID" value="NZ_JACIIG010000037.1"/>
</dbReference>
<sequence>MPTDQAHEWIKRRAYSLWEEAGRPYGRDQEHWNQAAAEREDLERTRASVDGEEILIKFRKKEPGLGKSAGLQPLSKLTGTR</sequence>
<keyword evidence="3" id="KW-1185">Reference proteome</keyword>
<accession>A0A7W6ZZN5</accession>
<comment type="caution">
    <text evidence="2">The sequence shown here is derived from an EMBL/GenBank/DDBJ whole genome shotgun (WGS) entry which is preliminary data.</text>
</comment>